<evidence type="ECO:0000256" key="2">
    <source>
        <dbReference type="ARBA" id="ARBA00022692"/>
    </source>
</evidence>
<protein>
    <recommendedName>
        <fullName evidence="6">TM7S3/TM198-like domain-containing protein</fullName>
    </recommendedName>
</protein>
<feature type="transmembrane region" description="Helical" evidence="5">
    <location>
        <begin position="74"/>
        <end position="93"/>
    </location>
</feature>
<comment type="subcellular location">
    <subcellularLocation>
        <location evidence="1">Membrane</location>
        <topology evidence="1">Multi-pass membrane protein</topology>
    </subcellularLocation>
</comment>
<evidence type="ECO:0000256" key="1">
    <source>
        <dbReference type="ARBA" id="ARBA00004141"/>
    </source>
</evidence>
<dbReference type="EMBL" id="MU032344">
    <property type="protein sequence ID" value="KAF3770457.1"/>
    <property type="molecule type" value="Genomic_DNA"/>
</dbReference>
<keyword evidence="4 5" id="KW-0472">Membrane</keyword>
<evidence type="ECO:0000256" key="3">
    <source>
        <dbReference type="ARBA" id="ARBA00022989"/>
    </source>
</evidence>
<name>A0A9P4YCP1_CRYP1</name>
<gene>
    <name evidence="7" type="ORF">M406DRAFT_233865</name>
</gene>
<dbReference type="AlphaFoldDB" id="A0A9P4YCP1"/>
<evidence type="ECO:0000256" key="4">
    <source>
        <dbReference type="ARBA" id="ARBA00023136"/>
    </source>
</evidence>
<evidence type="ECO:0000313" key="8">
    <source>
        <dbReference type="Proteomes" id="UP000803844"/>
    </source>
</evidence>
<evidence type="ECO:0000259" key="6">
    <source>
        <dbReference type="Pfam" id="PF13886"/>
    </source>
</evidence>
<keyword evidence="2 5" id="KW-0812">Transmembrane</keyword>
<feature type="transmembrane region" description="Helical" evidence="5">
    <location>
        <begin position="16"/>
        <end position="34"/>
    </location>
</feature>
<organism evidence="7 8">
    <name type="scientific">Cryphonectria parasitica (strain ATCC 38755 / EP155)</name>
    <dbReference type="NCBI Taxonomy" id="660469"/>
    <lineage>
        <taxon>Eukaryota</taxon>
        <taxon>Fungi</taxon>
        <taxon>Dikarya</taxon>
        <taxon>Ascomycota</taxon>
        <taxon>Pezizomycotina</taxon>
        <taxon>Sordariomycetes</taxon>
        <taxon>Sordariomycetidae</taxon>
        <taxon>Diaporthales</taxon>
        <taxon>Cryphonectriaceae</taxon>
        <taxon>Cryphonectria-Endothia species complex</taxon>
        <taxon>Cryphonectria</taxon>
    </lineage>
</organism>
<dbReference type="PANTHER" id="PTHR39469:SF1">
    <property type="entry name" value="DUF4203 DOMAIN-CONTAINING PROTEIN"/>
    <property type="match status" value="1"/>
</dbReference>
<dbReference type="Pfam" id="PF13886">
    <property type="entry name" value="TM7S3_TM198"/>
    <property type="match status" value="1"/>
</dbReference>
<dbReference type="InterPro" id="IPR025256">
    <property type="entry name" value="TM7S3/TM198-like_dom"/>
</dbReference>
<feature type="non-terminal residue" evidence="7">
    <location>
        <position position="1"/>
    </location>
</feature>
<keyword evidence="3 5" id="KW-1133">Transmembrane helix</keyword>
<reference evidence="7" key="1">
    <citation type="journal article" date="2020" name="Phytopathology">
        <title>Genome sequence of the chestnut blight fungus Cryphonectria parasitica EP155: A fundamental resource for an archetypical invasive plant pathogen.</title>
        <authorList>
            <person name="Crouch J.A."/>
            <person name="Dawe A."/>
            <person name="Aerts A."/>
            <person name="Barry K."/>
            <person name="Churchill A.C.L."/>
            <person name="Grimwood J."/>
            <person name="Hillman B."/>
            <person name="Milgroom M.G."/>
            <person name="Pangilinan J."/>
            <person name="Smith M."/>
            <person name="Salamov A."/>
            <person name="Schmutz J."/>
            <person name="Yadav J."/>
            <person name="Grigoriev I.V."/>
            <person name="Nuss D."/>
        </authorList>
    </citation>
    <scope>NUCLEOTIDE SEQUENCE</scope>
    <source>
        <strain evidence="7">EP155</strain>
    </source>
</reference>
<feature type="transmembrane region" description="Helical" evidence="5">
    <location>
        <begin position="100"/>
        <end position="120"/>
    </location>
</feature>
<keyword evidence="8" id="KW-1185">Reference proteome</keyword>
<dbReference type="Proteomes" id="UP000803844">
    <property type="component" value="Unassembled WGS sequence"/>
</dbReference>
<feature type="transmembrane region" description="Helical" evidence="5">
    <location>
        <begin position="126"/>
        <end position="145"/>
    </location>
</feature>
<accession>A0A9P4YCP1</accession>
<sequence length="211" mass="21960">TIAAGELPIHPQITPGFSVAGVILIASGVAYAMVGIKTRWLHCFFSVGYLAALGVTVLILYVMDPPISKSVQGAYVVAAAGSGALLGGGSLVFKDVLECLGCLLGGFCLSMWLLTLKAGGLLGTGGSGNVIFICLFSAAGLAAFFSRRTRAYVMIGCIALSGATAAVIGIDCFSRAGLKEYWAWIWDLNDNLFPLGADTYPLTRGIRVEQA</sequence>
<feature type="transmembrane region" description="Helical" evidence="5">
    <location>
        <begin position="41"/>
        <end position="62"/>
    </location>
</feature>
<feature type="domain" description="TM7S3/TM198-like" evidence="6">
    <location>
        <begin position="21"/>
        <end position="210"/>
    </location>
</feature>
<feature type="non-terminal residue" evidence="7">
    <location>
        <position position="211"/>
    </location>
</feature>
<evidence type="ECO:0000313" key="7">
    <source>
        <dbReference type="EMBL" id="KAF3770457.1"/>
    </source>
</evidence>
<dbReference type="GeneID" id="63833083"/>
<dbReference type="PANTHER" id="PTHR39469">
    <property type="entry name" value="CHROMOSOME 1, WHOLE GENOME SHOTGUN SEQUENCE"/>
    <property type="match status" value="1"/>
</dbReference>
<proteinExistence type="predicted"/>
<dbReference type="GO" id="GO:0016020">
    <property type="term" value="C:membrane"/>
    <property type="evidence" value="ECO:0007669"/>
    <property type="project" value="UniProtKB-SubCell"/>
</dbReference>
<evidence type="ECO:0000256" key="5">
    <source>
        <dbReference type="SAM" id="Phobius"/>
    </source>
</evidence>
<feature type="transmembrane region" description="Helical" evidence="5">
    <location>
        <begin position="152"/>
        <end position="170"/>
    </location>
</feature>
<dbReference type="RefSeq" id="XP_040781418.1">
    <property type="nucleotide sequence ID" value="XM_040915954.1"/>
</dbReference>
<dbReference type="OrthoDB" id="102260at2759"/>
<comment type="caution">
    <text evidence="7">The sequence shown here is derived from an EMBL/GenBank/DDBJ whole genome shotgun (WGS) entry which is preliminary data.</text>
</comment>